<evidence type="ECO:0000313" key="9">
    <source>
        <dbReference type="Proteomes" id="UP000008037"/>
    </source>
</evidence>
<dbReference type="AlphaFoldDB" id="K0IMG1"/>
<dbReference type="InParanoid" id="K0IMG1"/>
<dbReference type="SUPFAM" id="SSF47384">
    <property type="entry name" value="Homodimeric domain of signal transducing histidine kinase"/>
    <property type="match status" value="1"/>
</dbReference>
<sequence length="568" mass="64377">MESAKRWIDSEDAERTEVLHNFEDILACALGILQKIVKSHDLCLDPWGPSAVLGTEDVKNVFVAVHDRGAKIRLITEITVANIQYCKEFMKFADVRHLDKVKGNFSISDTKWYTASAVAERDKPPPYLIYSTVKEIAEQHQYLFETLWNKALPAEQRIREIEEGIESTNLEFISNPSESIKRAWGLIRAAKHEVMVMFSSPNAFRRQLAMGGMEVLQEAAKNGVRIELLVPSDRDVAQTLGHVRSALPQAEFQAMDASLTTSITIVLVDHEKCMIFELKDDSATNSRQAVGLALYSDSRSIVTFYAAILEAIWKQSELNEQIRQANEKLEDAYKRLEAHENAQKEFINVAAHELRTPVQPLLGITELIQNAMDGKEKGEITKEELEMLVRNAKRLERLSSDILEVSRIESQSLKLNKERMDMNQKIQNVIKDVKLLIPSHKHIEIIFEPKAEPIVVEADKPRIFEVLSNILRNAIKFTEEGTIRVTLEESDGQAVVQIRDTGRGIDPEIFPRLFTKFASKSEQGTGLGLYLSKRIIEAHGGKIWAENNKDDRGATFTFTLPLSTKREK</sequence>
<feature type="domain" description="Histidine kinase" evidence="7">
    <location>
        <begin position="349"/>
        <end position="564"/>
    </location>
</feature>
<keyword evidence="4" id="KW-0808">Transferase</keyword>
<dbReference type="Gene3D" id="1.10.287.130">
    <property type="match status" value="1"/>
</dbReference>
<evidence type="ECO:0000259" key="7">
    <source>
        <dbReference type="PROSITE" id="PS50109"/>
    </source>
</evidence>
<evidence type="ECO:0000256" key="4">
    <source>
        <dbReference type="ARBA" id="ARBA00022679"/>
    </source>
</evidence>
<dbReference type="FunFam" id="3.30.565.10:FF:000006">
    <property type="entry name" value="Sensor histidine kinase WalK"/>
    <property type="match status" value="1"/>
</dbReference>
<keyword evidence="5 8" id="KW-0418">Kinase</keyword>
<evidence type="ECO:0000256" key="2">
    <source>
        <dbReference type="ARBA" id="ARBA00012438"/>
    </source>
</evidence>
<dbReference type="Pfam" id="PF00512">
    <property type="entry name" value="HisKA"/>
    <property type="match status" value="1"/>
</dbReference>
<dbReference type="EMBL" id="CP002408">
    <property type="protein sequence ID" value="AFU60247.1"/>
    <property type="molecule type" value="Genomic_DNA"/>
</dbReference>
<dbReference type="BioCyc" id="CNIT1237085:G1324-3332-MONOMER"/>
<name>K0IMG1_NITGG</name>
<comment type="catalytic activity">
    <reaction evidence="1">
        <text>ATP + protein L-histidine = ADP + protein N-phospho-L-histidine.</text>
        <dbReference type="EC" id="2.7.13.3"/>
    </reaction>
</comment>
<protein>
    <recommendedName>
        <fullName evidence="2">histidine kinase</fullName>
        <ecNumber evidence="2">2.7.13.3</ecNumber>
    </recommendedName>
</protein>
<evidence type="ECO:0000313" key="8">
    <source>
        <dbReference type="EMBL" id="AFU60247.1"/>
    </source>
</evidence>
<dbReference type="GO" id="GO:0000155">
    <property type="term" value="F:phosphorelay sensor kinase activity"/>
    <property type="evidence" value="ECO:0007669"/>
    <property type="project" value="InterPro"/>
</dbReference>
<gene>
    <name evidence="8" type="ordered locus">Ngar_c33320</name>
</gene>
<evidence type="ECO:0000256" key="5">
    <source>
        <dbReference type="ARBA" id="ARBA00022777"/>
    </source>
</evidence>
<dbReference type="SUPFAM" id="SSF55874">
    <property type="entry name" value="ATPase domain of HSP90 chaperone/DNA topoisomerase II/histidine kinase"/>
    <property type="match status" value="1"/>
</dbReference>
<dbReference type="InterPro" id="IPR036097">
    <property type="entry name" value="HisK_dim/P_sf"/>
</dbReference>
<dbReference type="Gene3D" id="3.30.565.10">
    <property type="entry name" value="Histidine kinase-like ATPase, C-terminal domain"/>
    <property type="match status" value="1"/>
</dbReference>
<dbReference type="PROSITE" id="PS50109">
    <property type="entry name" value="HIS_KIN"/>
    <property type="match status" value="1"/>
</dbReference>
<feature type="coiled-coil region" evidence="6">
    <location>
        <begin position="315"/>
        <end position="342"/>
    </location>
</feature>
<evidence type="ECO:0000256" key="3">
    <source>
        <dbReference type="ARBA" id="ARBA00022553"/>
    </source>
</evidence>
<dbReference type="InterPro" id="IPR003661">
    <property type="entry name" value="HisK_dim/P_dom"/>
</dbReference>
<dbReference type="RefSeq" id="WP_015020780.1">
    <property type="nucleotide sequence ID" value="NC_018719.1"/>
</dbReference>
<dbReference type="Proteomes" id="UP000008037">
    <property type="component" value="Chromosome"/>
</dbReference>
<proteinExistence type="predicted"/>
<dbReference type="SMART" id="SM00388">
    <property type="entry name" value="HisKA"/>
    <property type="match status" value="1"/>
</dbReference>
<dbReference type="InterPro" id="IPR005467">
    <property type="entry name" value="His_kinase_dom"/>
</dbReference>
<accession>K0IMG1</accession>
<dbReference type="PANTHER" id="PTHR43547">
    <property type="entry name" value="TWO-COMPONENT HISTIDINE KINASE"/>
    <property type="match status" value="1"/>
</dbReference>
<keyword evidence="6" id="KW-0175">Coiled coil</keyword>
<organism evidence="8 9">
    <name type="scientific">Nitrososphaera gargensis (strain Ga9.2)</name>
    <dbReference type="NCBI Taxonomy" id="1237085"/>
    <lineage>
        <taxon>Archaea</taxon>
        <taxon>Nitrososphaerota</taxon>
        <taxon>Nitrososphaeria</taxon>
        <taxon>Nitrososphaerales</taxon>
        <taxon>Nitrososphaeraceae</taxon>
        <taxon>Nitrososphaera</taxon>
    </lineage>
</organism>
<dbReference type="Pfam" id="PF02518">
    <property type="entry name" value="HATPase_c"/>
    <property type="match status" value="1"/>
</dbReference>
<dbReference type="CDD" id="cd00082">
    <property type="entry name" value="HisKA"/>
    <property type="match status" value="1"/>
</dbReference>
<dbReference type="EC" id="2.7.13.3" evidence="2"/>
<dbReference type="KEGG" id="nga:Ngar_c33320"/>
<dbReference type="GeneID" id="13797142"/>
<dbReference type="SUPFAM" id="SSF56024">
    <property type="entry name" value="Phospholipase D/nuclease"/>
    <property type="match status" value="1"/>
</dbReference>
<dbReference type="InterPro" id="IPR036890">
    <property type="entry name" value="HATPase_C_sf"/>
</dbReference>
<dbReference type="PANTHER" id="PTHR43547:SF2">
    <property type="entry name" value="HYBRID SIGNAL TRANSDUCTION HISTIDINE KINASE C"/>
    <property type="match status" value="1"/>
</dbReference>
<dbReference type="HOGENOM" id="CLU_015921_0_0_2"/>
<evidence type="ECO:0000256" key="6">
    <source>
        <dbReference type="SAM" id="Coils"/>
    </source>
</evidence>
<evidence type="ECO:0000256" key="1">
    <source>
        <dbReference type="ARBA" id="ARBA00000085"/>
    </source>
</evidence>
<keyword evidence="3" id="KW-0597">Phosphoprotein</keyword>
<dbReference type="InterPro" id="IPR003594">
    <property type="entry name" value="HATPase_dom"/>
</dbReference>
<reference evidence="8 9" key="1">
    <citation type="journal article" date="2012" name="Environ. Microbiol.">
        <title>The genome of the ammonia-oxidizing Candidatus Nitrososphaera gargensis: insights into metabolic versatility and environmental adaptations.</title>
        <authorList>
            <person name="Spang A."/>
            <person name="Poehlein A."/>
            <person name="Offre P."/>
            <person name="Zumbragel S."/>
            <person name="Haider S."/>
            <person name="Rychlik N."/>
            <person name="Nowka B."/>
            <person name="Schmeisser C."/>
            <person name="Lebedeva E.V."/>
            <person name="Rattei T."/>
            <person name="Bohm C."/>
            <person name="Schmid M."/>
            <person name="Galushko A."/>
            <person name="Hatzenpichler R."/>
            <person name="Weinmaier T."/>
            <person name="Daniel R."/>
            <person name="Schleper C."/>
            <person name="Spieck E."/>
            <person name="Streit W."/>
            <person name="Wagner M."/>
        </authorList>
    </citation>
    <scope>NUCLEOTIDE SEQUENCE [LARGE SCALE GENOMIC DNA]</scope>
    <source>
        <strain evidence="9">Ga9.2</strain>
    </source>
</reference>
<dbReference type="STRING" id="1237085.Ngar_c33320"/>
<dbReference type="OrthoDB" id="342253at2157"/>
<dbReference type="InterPro" id="IPR004358">
    <property type="entry name" value="Sig_transdc_His_kin-like_C"/>
</dbReference>
<dbReference type="SMART" id="SM00387">
    <property type="entry name" value="HATPase_c"/>
    <property type="match status" value="1"/>
</dbReference>
<dbReference type="PRINTS" id="PR00344">
    <property type="entry name" value="BCTRLSENSOR"/>
</dbReference>
<keyword evidence="9" id="KW-1185">Reference proteome</keyword>